<sequence>MVNIWDYDIEELKKTEAGRIKILERMINYGPGKDKIKLSDVKKYWDKLDLYEPQRRLLEYMIWGKYSSRKNKNSFSIK</sequence>
<name>A0A1F7I9Z9_9BACT</name>
<comment type="caution">
    <text evidence="1">The sequence shown here is derived from an EMBL/GenBank/DDBJ whole genome shotgun (WGS) entry which is preliminary data.</text>
</comment>
<organism evidence="1 2">
    <name type="scientific">Candidatus Roizmanbacteria bacterium RIFCSPLOWO2_01_FULL_37_12</name>
    <dbReference type="NCBI Taxonomy" id="1802056"/>
    <lineage>
        <taxon>Bacteria</taxon>
        <taxon>Candidatus Roizmaniibacteriota</taxon>
    </lineage>
</organism>
<proteinExistence type="predicted"/>
<dbReference type="STRING" id="1802056.A2954_06560"/>
<accession>A0A1F7I9Z9</accession>
<gene>
    <name evidence="1" type="ORF">A2954_06560</name>
</gene>
<protein>
    <submittedName>
        <fullName evidence="1">Uncharacterized protein</fullName>
    </submittedName>
</protein>
<dbReference type="Proteomes" id="UP000177698">
    <property type="component" value="Unassembled WGS sequence"/>
</dbReference>
<reference evidence="1 2" key="1">
    <citation type="journal article" date="2016" name="Nat. Commun.">
        <title>Thousands of microbial genomes shed light on interconnected biogeochemical processes in an aquifer system.</title>
        <authorList>
            <person name="Anantharaman K."/>
            <person name="Brown C.T."/>
            <person name="Hug L.A."/>
            <person name="Sharon I."/>
            <person name="Castelle C.J."/>
            <person name="Probst A.J."/>
            <person name="Thomas B.C."/>
            <person name="Singh A."/>
            <person name="Wilkins M.J."/>
            <person name="Karaoz U."/>
            <person name="Brodie E.L."/>
            <person name="Williams K.H."/>
            <person name="Hubbard S.S."/>
            <person name="Banfield J.F."/>
        </authorList>
    </citation>
    <scope>NUCLEOTIDE SEQUENCE [LARGE SCALE GENOMIC DNA]</scope>
</reference>
<evidence type="ECO:0000313" key="1">
    <source>
        <dbReference type="EMBL" id="OGK40169.1"/>
    </source>
</evidence>
<dbReference type="AlphaFoldDB" id="A0A1F7I9Z9"/>
<evidence type="ECO:0000313" key="2">
    <source>
        <dbReference type="Proteomes" id="UP000177698"/>
    </source>
</evidence>
<dbReference type="EMBL" id="MGAG01000028">
    <property type="protein sequence ID" value="OGK40169.1"/>
    <property type="molecule type" value="Genomic_DNA"/>
</dbReference>